<proteinExistence type="predicted"/>
<evidence type="ECO:0000313" key="3">
    <source>
        <dbReference type="Proteomes" id="UP001295444"/>
    </source>
</evidence>
<protein>
    <submittedName>
        <fullName evidence="2">Uncharacterized protein</fullName>
    </submittedName>
</protein>
<sequence length="120" mass="13028">MLDAEAGTWRKLGRKAQWNRIPPKFGEAGGGTSPRWWCFGVKFLQSSFVDVFTSAARFNATGSDAAWQQDVSGRQAMRRKSGACGIIVGCLRDGGTAECDRIRGPGADRRSQCLQKTEGA</sequence>
<dbReference type="EMBL" id="OW240913">
    <property type="protein sequence ID" value="CAH2250770.1"/>
    <property type="molecule type" value="Genomic_DNA"/>
</dbReference>
<evidence type="ECO:0000256" key="1">
    <source>
        <dbReference type="SAM" id="MobiDB-lite"/>
    </source>
</evidence>
<gene>
    <name evidence="2" type="ORF">PECUL_23A019225</name>
</gene>
<accession>A0AAD1RF14</accession>
<reference evidence="2" key="1">
    <citation type="submission" date="2022-03" db="EMBL/GenBank/DDBJ databases">
        <authorList>
            <person name="Alioto T."/>
            <person name="Alioto T."/>
            <person name="Gomez Garrido J."/>
        </authorList>
    </citation>
    <scope>NUCLEOTIDE SEQUENCE</scope>
</reference>
<dbReference type="AlphaFoldDB" id="A0AAD1RF14"/>
<feature type="region of interest" description="Disordered" evidence="1">
    <location>
        <begin position="101"/>
        <end position="120"/>
    </location>
</feature>
<keyword evidence="3" id="KW-1185">Reference proteome</keyword>
<feature type="compositionally biased region" description="Basic and acidic residues" evidence="1">
    <location>
        <begin position="101"/>
        <end position="111"/>
    </location>
</feature>
<name>A0AAD1RF14_PELCU</name>
<evidence type="ECO:0000313" key="2">
    <source>
        <dbReference type="EMBL" id="CAH2250770.1"/>
    </source>
</evidence>
<organism evidence="2 3">
    <name type="scientific">Pelobates cultripes</name>
    <name type="common">Western spadefoot toad</name>
    <dbReference type="NCBI Taxonomy" id="61616"/>
    <lineage>
        <taxon>Eukaryota</taxon>
        <taxon>Metazoa</taxon>
        <taxon>Chordata</taxon>
        <taxon>Craniata</taxon>
        <taxon>Vertebrata</taxon>
        <taxon>Euteleostomi</taxon>
        <taxon>Amphibia</taxon>
        <taxon>Batrachia</taxon>
        <taxon>Anura</taxon>
        <taxon>Pelobatoidea</taxon>
        <taxon>Pelobatidae</taxon>
        <taxon>Pelobates</taxon>
    </lineage>
</organism>
<dbReference type="Proteomes" id="UP001295444">
    <property type="component" value="Chromosome 02"/>
</dbReference>